<dbReference type="CDD" id="cd04301">
    <property type="entry name" value="NAT_SF"/>
    <property type="match status" value="1"/>
</dbReference>
<dbReference type="InterPro" id="IPR000182">
    <property type="entry name" value="GNAT_dom"/>
</dbReference>
<name>A0A4P6JN10_KTERU</name>
<evidence type="ECO:0000313" key="4">
    <source>
        <dbReference type="EMBL" id="QBD76096.1"/>
    </source>
</evidence>
<evidence type="ECO:0000259" key="3">
    <source>
        <dbReference type="PROSITE" id="PS51186"/>
    </source>
</evidence>
<dbReference type="Proteomes" id="UP000290365">
    <property type="component" value="Chromosome"/>
</dbReference>
<gene>
    <name evidence="4" type="ORF">EPA93_08775</name>
</gene>
<evidence type="ECO:0000256" key="2">
    <source>
        <dbReference type="ARBA" id="ARBA00023315"/>
    </source>
</evidence>
<dbReference type="GO" id="GO:0016747">
    <property type="term" value="F:acyltransferase activity, transferring groups other than amino-acyl groups"/>
    <property type="evidence" value="ECO:0007669"/>
    <property type="project" value="InterPro"/>
</dbReference>
<feature type="domain" description="N-acetyltransferase" evidence="3">
    <location>
        <begin position="16"/>
        <end position="193"/>
    </location>
</feature>
<dbReference type="AlphaFoldDB" id="A0A4P6JN10"/>
<keyword evidence="1 4" id="KW-0808">Transferase</keyword>
<dbReference type="PANTHER" id="PTHR43877">
    <property type="entry name" value="AMINOALKYLPHOSPHONATE N-ACETYLTRANSFERASE-RELATED-RELATED"/>
    <property type="match status" value="1"/>
</dbReference>
<organism evidence="4 5">
    <name type="scientific">Ktedonosporobacter rubrisoli</name>
    <dbReference type="NCBI Taxonomy" id="2509675"/>
    <lineage>
        <taxon>Bacteria</taxon>
        <taxon>Bacillati</taxon>
        <taxon>Chloroflexota</taxon>
        <taxon>Ktedonobacteria</taxon>
        <taxon>Ktedonobacterales</taxon>
        <taxon>Ktedonosporobacteraceae</taxon>
        <taxon>Ktedonosporobacter</taxon>
    </lineage>
</organism>
<dbReference type="EMBL" id="CP035758">
    <property type="protein sequence ID" value="QBD76096.1"/>
    <property type="molecule type" value="Genomic_DNA"/>
</dbReference>
<dbReference type="RefSeq" id="WP_129886691.1">
    <property type="nucleotide sequence ID" value="NZ_CP035758.1"/>
</dbReference>
<proteinExistence type="predicted"/>
<dbReference type="InterPro" id="IPR016181">
    <property type="entry name" value="Acyl_CoA_acyltransferase"/>
</dbReference>
<accession>A0A4P6JN10</accession>
<dbReference type="InterPro" id="IPR050832">
    <property type="entry name" value="Bact_Acetyltransf"/>
</dbReference>
<dbReference type="OrthoDB" id="160488at2"/>
<reference evidence="4 5" key="1">
    <citation type="submission" date="2019-01" db="EMBL/GenBank/DDBJ databases">
        <title>Ktedonosporobacter rubrisoli SCAWS-G2.</title>
        <authorList>
            <person name="Huang Y."/>
            <person name="Yan B."/>
        </authorList>
    </citation>
    <scope>NUCLEOTIDE SEQUENCE [LARGE SCALE GENOMIC DNA]</scope>
    <source>
        <strain evidence="4 5">SCAWS-G2</strain>
    </source>
</reference>
<evidence type="ECO:0000256" key="1">
    <source>
        <dbReference type="ARBA" id="ARBA00022679"/>
    </source>
</evidence>
<dbReference type="PROSITE" id="PS51186">
    <property type="entry name" value="GNAT"/>
    <property type="match status" value="1"/>
</dbReference>
<dbReference type="SUPFAM" id="SSF55729">
    <property type="entry name" value="Acyl-CoA N-acyltransferases (Nat)"/>
    <property type="match status" value="2"/>
</dbReference>
<sequence length="328" mass="36986">MTETTHQGLTNQRDSIQLRHFDVDRDLPGLVQLQTIIEEADQTGEDVSEETLKAQLHLPGHDPAQDGWVATIAHEQEQIIGFGTVWKVPQNAHADIYVGVHPAWRRQGIGGKLLQHILQRAQALSSQHILAYANIRHQDALAFLHKRAFAPVASYTLMRLAAEKQVPQAEWPAGYTIRQYRPEADFPLLLDMYNRAFQGLWGHWEHVTAEALHGILEQENPAGIFLLITQSGEVVGTCRGEMSEHLSTKRGKETGYLDAPGIVPAHRSTKLYLSQLLYAAHWVRTQASQTPIDIELESWGDDPQVLSEYQQAGFEKVEQQVIHRWSGQ</sequence>
<dbReference type="Pfam" id="PF00583">
    <property type="entry name" value="Acetyltransf_1"/>
    <property type="match status" value="1"/>
</dbReference>
<keyword evidence="5" id="KW-1185">Reference proteome</keyword>
<evidence type="ECO:0000313" key="5">
    <source>
        <dbReference type="Proteomes" id="UP000290365"/>
    </source>
</evidence>
<dbReference type="KEGG" id="kbs:EPA93_08775"/>
<protein>
    <submittedName>
        <fullName evidence="4">GNAT family N-acetyltransferase</fullName>
    </submittedName>
</protein>
<dbReference type="Gene3D" id="3.40.630.30">
    <property type="match status" value="1"/>
</dbReference>
<keyword evidence="2" id="KW-0012">Acyltransferase</keyword>